<evidence type="ECO:0000256" key="1">
    <source>
        <dbReference type="SAM" id="MobiDB-lite"/>
    </source>
</evidence>
<name>A0AAV7PR78_PLEWA</name>
<proteinExistence type="predicted"/>
<protein>
    <submittedName>
        <fullName evidence="2">Uncharacterized protein</fullName>
    </submittedName>
</protein>
<dbReference type="AlphaFoldDB" id="A0AAV7PR78"/>
<dbReference type="EMBL" id="JANPWB010000011">
    <property type="protein sequence ID" value="KAJ1130782.1"/>
    <property type="molecule type" value="Genomic_DNA"/>
</dbReference>
<accession>A0AAV7PR78</accession>
<sequence length="99" mass="11119">MRHRMASGTTVEAHRAGRITATRSNSRRTELDRRYTLRQLCSPLYAAAAFPAPLYRARPERLKTELLLHATAALLLCCTELDCACRLHTKTDLPPQTAV</sequence>
<dbReference type="Proteomes" id="UP001066276">
    <property type="component" value="Chromosome 7"/>
</dbReference>
<reference evidence="2" key="1">
    <citation type="journal article" date="2022" name="bioRxiv">
        <title>Sequencing and chromosome-scale assembly of the giantPleurodeles waltlgenome.</title>
        <authorList>
            <person name="Brown T."/>
            <person name="Elewa A."/>
            <person name="Iarovenko S."/>
            <person name="Subramanian E."/>
            <person name="Araus A.J."/>
            <person name="Petzold A."/>
            <person name="Susuki M."/>
            <person name="Suzuki K.-i.T."/>
            <person name="Hayashi T."/>
            <person name="Toyoda A."/>
            <person name="Oliveira C."/>
            <person name="Osipova E."/>
            <person name="Leigh N.D."/>
            <person name="Simon A."/>
            <person name="Yun M.H."/>
        </authorList>
    </citation>
    <scope>NUCLEOTIDE SEQUENCE</scope>
    <source>
        <strain evidence="2">20211129_DDA</strain>
        <tissue evidence="2">Liver</tissue>
    </source>
</reference>
<gene>
    <name evidence="2" type="ORF">NDU88_009129</name>
</gene>
<evidence type="ECO:0000313" key="2">
    <source>
        <dbReference type="EMBL" id="KAJ1130782.1"/>
    </source>
</evidence>
<evidence type="ECO:0000313" key="3">
    <source>
        <dbReference type="Proteomes" id="UP001066276"/>
    </source>
</evidence>
<feature type="region of interest" description="Disordered" evidence="1">
    <location>
        <begin position="1"/>
        <end position="29"/>
    </location>
</feature>
<comment type="caution">
    <text evidence="2">The sequence shown here is derived from an EMBL/GenBank/DDBJ whole genome shotgun (WGS) entry which is preliminary data.</text>
</comment>
<keyword evidence="3" id="KW-1185">Reference proteome</keyword>
<organism evidence="2 3">
    <name type="scientific">Pleurodeles waltl</name>
    <name type="common">Iberian ribbed newt</name>
    <dbReference type="NCBI Taxonomy" id="8319"/>
    <lineage>
        <taxon>Eukaryota</taxon>
        <taxon>Metazoa</taxon>
        <taxon>Chordata</taxon>
        <taxon>Craniata</taxon>
        <taxon>Vertebrata</taxon>
        <taxon>Euteleostomi</taxon>
        <taxon>Amphibia</taxon>
        <taxon>Batrachia</taxon>
        <taxon>Caudata</taxon>
        <taxon>Salamandroidea</taxon>
        <taxon>Salamandridae</taxon>
        <taxon>Pleurodelinae</taxon>
        <taxon>Pleurodeles</taxon>
    </lineage>
</organism>